<evidence type="ECO:0000313" key="2">
    <source>
        <dbReference type="Proteomes" id="UP000051789"/>
    </source>
</evidence>
<accession>A0A0R2CC80</accession>
<protein>
    <submittedName>
        <fullName evidence="1">Uncharacterized protein</fullName>
    </submittedName>
</protein>
<sequence>MDMINEDYITQINLIKRAYEDHFGAPFPERIIGWWDPLHIEQHPDELEQGVKDMTRDVNEAIDSNTPIPELTAEEWSKIIP</sequence>
<name>A0A0R2CC80_9LACO</name>
<keyword evidence="2" id="KW-1185">Reference proteome</keyword>
<gene>
    <name evidence="1" type="ORF">FD19_GL001136</name>
</gene>
<dbReference type="PATRIC" id="fig|1423810.4.peg.1167"/>
<dbReference type="AlphaFoldDB" id="A0A0R2CC80"/>
<evidence type="ECO:0000313" key="1">
    <source>
        <dbReference type="EMBL" id="KRM87620.1"/>
    </source>
</evidence>
<dbReference type="EMBL" id="AYZK01000002">
    <property type="protein sequence ID" value="KRM87620.1"/>
    <property type="molecule type" value="Genomic_DNA"/>
</dbReference>
<comment type="caution">
    <text evidence="1">The sequence shown here is derived from an EMBL/GenBank/DDBJ whole genome shotgun (WGS) entry which is preliminary data.</text>
</comment>
<reference evidence="1 2" key="1">
    <citation type="journal article" date="2015" name="Genome Announc.">
        <title>Expanding the biotechnology potential of lactobacilli through comparative genomics of 213 strains and associated genera.</title>
        <authorList>
            <person name="Sun Z."/>
            <person name="Harris H.M."/>
            <person name="McCann A."/>
            <person name="Guo C."/>
            <person name="Argimon S."/>
            <person name="Zhang W."/>
            <person name="Yang X."/>
            <person name="Jeffery I.B."/>
            <person name="Cooney J.C."/>
            <person name="Kagawa T.F."/>
            <person name="Liu W."/>
            <person name="Song Y."/>
            <person name="Salvetti E."/>
            <person name="Wrobel A."/>
            <person name="Rasinkangas P."/>
            <person name="Parkhill J."/>
            <person name="Rea M.C."/>
            <person name="O'Sullivan O."/>
            <person name="Ritari J."/>
            <person name="Douillard F.P."/>
            <person name="Paul Ross R."/>
            <person name="Yang R."/>
            <person name="Briner A.E."/>
            <person name="Felis G.E."/>
            <person name="de Vos W.M."/>
            <person name="Barrangou R."/>
            <person name="Klaenhammer T.R."/>
            <person name="Caufield P.W."/>
            <person name="Cui Y."/>
            <person name="Zhang H."/>
            <person name="O'Toole P.W."/>
        </authorList>
    </citation>
    <scope>NUCLEOTIDE SEQUENCE [LARGE SCALE GENOMIC DNA]</scope>
    <source>
        <strain evidence="1 2">DSM 22698</strain>
    </source>
</reference>
<proteinExistence type="predicted"/>
<dbReference type="Proteomes" id="UP000051789">
    <property type="component" value="Unassembled WGS sequence"/>
</dbReference>
<organism evidence="1 2">
    <name type="scientific">Lacticaseibacillus thailandensis DSM 22698 = JCM 13996</name>
    <dbReference type="NCBI Taxonomy" id="1423810"/>
    <lineage>
        <taxon>Bacteria</taxon>
        <taxon>Bacillati</taxon>
        <taxon>Bacillota</taxon>
        <taxon>Bacilli</taxon>
        <taxon>Lactobacillales</taxon>
        <taxon>Lactobacillaceae</taxon>
        <taxon>Lacticaseibacillus</taxon>
    </lineage>
</organism>